<accession>A0ACA9R633</accession>
<evidence type="ECO:0000313" key="1">
    <source>
        <dbReference type="EMBL" id="CAG8778689.1"/>
    </source>
</evidence>
<gene>
    <name evidence="1" type="ORF">RPERSI_LOCUS17263</name>
</gene>
<proteinExistence type="predicted"/>
<keyword evidence="2" id="KW-1185">Reference proteome</keyword>
<feature type="non-terminal residue" evidence="1">
    <location>
        <position position="112"/>
    </location>
</feature>
<organism evidence="1 2">
    <name type="scientific">Racocetra persica</name>
    <dbReference type="NCBI Taxonomy" id="160502"/>
    <lineage>
        <taxon>Eukaryota</taxon>
        <taxon>Fungi</taxon>
        <taxon>Fungi incertae sedis</taxon>
        <taxon>Mucoromycota</taxon>
        <taxon>Glomeromycotina</taxon>
        <taxon>Glomeromycetes</taxon>
        <taxon>Diversisporales</taxon>
        <taxon>Gigasporaceae</taxon>
        <taxon>Racocetra</taxon>
    </lineage>
</organism>
<dbReference type="EMBL" id="CAJVQC010043994">
    <property type="protein sequence ID" value="CAG8778689.1"/>
    <property type="molecule type" value="Genomic_DNA"/>
</dbReference>
<sequence>ILMISVCTSTITGPIDSVLRYSTRNHIYLLVTSLQLPNYQQRALAFKNNKITNTLVENYRGYKRVLEVLNDCLAGHNIKECNIDTLMNNLHYNFTKKYRNAIFVSVKEARPI</sequence>
<evidence type="ECO:0000313" key="2">
    <source>
        <dbReference type="Proteomes" id="UP000789920"/>
    </source>
</evidence>
<comment type="caution">
    <text evidence="1">The sequence shown here is derived from an EMBL/GenBank/DDBJ whole genome shotgun (WGS) entry which is preliminary data.</text>
</comment>
<dbReference type="Proteomes" id="UP000789920">
    <property type="component" value="Unassembled WGS sequence"/>
</dbReference>
<feature type="non-terminal residue" evidence="1">
    <location>
        <position position="1"/>
    </location>
</feature>
<reference evidence="1" key="1">
    <citation type="submission" date="2021-06" db="EMBL/GenBank/DDBJ databases">
        <authorList>
            <person name="Kallberg Y."/>
            <person name="Tangrot J."/>
            <person name="Rosling A."/>
        </authorList>
    </citation>
    <scope>NUCLEOTIDE SEQUENCE</scope>
    <source>
        <strain evidence="1">MA461A</strain>
    </source>
</reference>
<protein>
    <submittedName>
        <fullName evidence="1">21868_t:CDS:1</fullName>
    </submittedName>
</protein>
<name>A0ACA9R633_9GLOM</name>